<dbReference type="SMART" id="SM00054">
    <property type="entry name" value="EFh"/>
    <property type="match status" value="2"/>
</dbReference>
<dbReference type="SMR" id="A0A067EKD5"/>
<keyword evidence="3" id="KW-0106">Calcium</keyword>
<feature type="domain" description="EF-hand" evidence="4">
    <location>
        <begin position="155"/>
        <end position="190"/>
    </location>
</feature>
<keyword evidence="6" id="KW-1185">Reference proteome</keyword>
<dbReference type="KEGG" id="cit:107176795"/>
<sequence length="190" mass="21164">MEITNLDSIPACCSHFSPVEILLVLIILNCLIILRDISSSFHCVFRVFSGIFSNIKKKIQLCADKNIVNKEPEAAESAINAEDSGREKMMTVEEVRMTMEELAGLEEKIDGLFEEGEPSLEEVKAAFALFDKNEDGFIDASELRNVLCGLSLAEASEAECTNMITSFDDDKDGRIDFCEFVKLLDRSFSS</sequence>
<name>A0A067EKD5_CITSI</name>
<evidence type="ECO:0000256" key="3">
    <source>
        <dbReference type="ARBA" id="ARBA00022837"/>
    </source>
</evidence>
<protein>
    <recommendedName>
        <fullName evidence="4">EF-hand domain-containing protein</fullName>
    </recommendedName>
</protein>
<dbReference type="InterPro" id="IPR002048">
    <property type="entry name" value="EF_hand_dom"/>
</dbReference>
<reference evidence="5 6" key="1">
    <citation type="submission" date="2014-04" db="EMBL/GenBank/DDBJ databases">
        <authorList>
            <consortium name="International Citrus Genome Consortium"/>
            <person name="Gmitter F."/>
            <person name="Chen C."/>
            <person name="Farmerie W."/>
            <person name="Harkins T."/>
            <person name="Desany B."/>
            <person name="Mohiuddin M."/>
            <person name="Kodira C."/>
            <person name="Borodovsky M."/>
            <person name="Lomsadze A."/>
            <person name="Burns P."/>
            <person name="Jenkins J."/>
            <person name="Prochnik S."/>
            <person name="Shu S."/>
            <person name="Chapman J."/>
            <person name="Pitluck S."/>
            <person name="Schmutz J."/>
            <person name="Rokhsar D."/>
        </authorList>
    </citation>
    <scope>NUCLEOTIDE SEQUENCE</scope>
</reference>
<evidence type="ECO:0000313" key="5">
    <source>
        <dbReference type="EMBL" id="KDO55548.1"/>
    </source>
</evidence>
<dbReference type="InterPro" id="IPR011992">
    <property type="entry name" value="EF-hand-dom_pair"/>
</dbReference>
<dbReference type="FunFam" id="1.10.238.10:FF:000178">
    <property type="entry name" value="Calmodulin-2 A"/>
    <property type="match status" value="1"/>
</dbReference>
<organism evidence="5 6">
    <name type="scientific">Citrus sinensis</name>
    <name type="common">Sweet orange</name>
    <name type="synonym">Citrus aurantium var. sinensis</name>
    <dbReference type="NCBI Taxonomy" id="2711"/>
    <lineage>
        <taxon>Eukaryota</taxon>
        <taxon>Viridiplantae</taxon>
        <taxon>Streptophyta</taxon>
        <taxon>Embryophyta</taxon>
        <taxon>Tracheophyta</taxon>
        <taxon>Spermatophyta</taxon>
        <taxon>Magnoliopsida</taxon>
        <taxon>eudicotyledons</taxon>
        <taxon>Gunneridae</taxon>
        <taxon>Pentapetalae</taxon>
        <taxon>rosids</taxon>
        <taxon>malvids</taxon>
        <taxon>Sapindales</taxon>
        <taxon>Rutaceae</taxon>
        <taxon>Aurantioideae</taxon>
        <taxon>Citrus</taxon>
    </lineage>
</organism>
<dbReference type="Pfam" id="PF13499">
    <property type="entry name" value="EF-hand_7"/>
    <property type="match status" value="1"/>
</dbReference>
<dbReference type="PROSITE" id="PS00018">
    <property type="entry name" value="EF_HAND_1"/>
    <property type="match status" value="2"/>
</dbReference>
<accession>A0A067EKD5</accession>
<dbReference type="AlphaFoldDB" id="A0A067EKD5"/>
<dbReference type="EMBL" id="KK784983">
    <property type="protein sequence ID" value="KDO55548.1"/>
    <property type="molecule type" value="Genomic_DNA"/>
</dbReference>
<evidence type="ECO:0000256" key="2">
    <source>
        <dbReference type="ARBA" id="ARBA00022737"/>
    </source>
</evidence>
<dbReference type="InterPro" id="IPR039647">
    <property type="entry name" value="EF_hand_pair_protein_CML-like"/>
</dbReference>
<dbReference type="PANTHER" id="PTHR10891">
    <property type="entry name" value="EF-HAND CALCIUM-BINDING DOMAIN CONTAINING PROTEIN"/>
    <property type="match status" value="1"/>
</dbReference>
<evidence type="ECO:0000259" key="4">
    <source>
        <dbReference type="PROSITE" id="PS50222"/>
    </source>
</evidence>
<dbReference type="GO" id="GO:0005509">
    <property type="term" value="F:calcium ion binding"/>
    <property type="evidence" value="ECO:0000318"/>
    <property type="project" value="GO_Central"/>
</dbReference>
<evidence type="ECO:0000256" key="1">
    <source>
        <dbReference type="ARBA" id="ARBA00022723"/>
    </source>
</evidence>
<dbReference type="SUPFAM" id="SSF47473">
    <property type="entry name" value="EF-hand"/>
    <property type="match status" value="1"/>
</dbReference>
<dbReference type="InterPro" id="IPR018247">
    <property type="entry name" value="EF_Hand_1_Ca_BS"/>
</dbReference>
<keyword evidence="2" id="KW-0677">Repeat</keyword>
<dbReference type="Gene3D" id="1.10.238.10">
    <property type="entry name" value="EF-hand"/>
    <property type="match status" value="1"/>
</dbReference>
<proteinExistence type="predicted"/>
<dbReference type="PROSITE" id="PS50222">
    <property type="entry name" value="EF_HAND_2"/>
    <property type="match status" value="2"/>
</dbReference>
<feature type="domain" description="EF-hand" evidence="4">
    <location>
        <begin position="118"/>
        <end position="153"/>
    </location>
</feature>
<keyword evidence="1" id="KW-0479">Metal-binding</keyword>
<dbReference type="GO" id="GO:0043226">
    <property type="term" value="C:organelle"/>
    <property type="evidence" value="ECO:0007669"/>
    <property type="project" value="UniProtKB-ARBA"/>
</dbReference>
<dbReference type="CDD" id="cd00051">
    <property type="entry name" value="EFh"/>
    <property type="match status" value="1"/>
</dbReference>
<evidence type="ECO:0000313" key="6">
    <source>
        <dbReference type="Proteomes" id="UP000027120"/>
    </source>
</evidence>
<dbReference type="STRING" id="2711.A0A067EKD5"/>
<gene>
    <name evidence="5" type="ORF">CISIN_1g042432mg</name>
</gene>
<dbReference type="Proteomes" id="UP000027120">
    <property type="component" value="Unassembled WGS sequence"/>
</dbReference>